<protein>
    <submittedName>
        <fullName evidence="3">Uncharacterized protein</fullName>
    </submittedName>
</protein>
<dbReference type="EMBL" id="LNIX01000065">
    <property type="protein sequence ID" value="OXA37061.1"/>
    <property type="molecule type" value="Genomic_DNA"/>
</dbReference>
<gene>
    <name evidence="3" type="ORF">Fcan01_28153</name>
</gene>
<feature type="region of interest" description="Disordered" evidence="1">
    <location>
        <begin position="167"/>
        <end position="242"/>
    </location>
</feature>
<feature type="compositionally biased region" description="Low complexity" evidence="1">
    <location>
        <begin position="197"/>
        <end position="211"/>
    </location>
</feature>
<proteinExistence type="predicted"/>
<feature type="compositionally biased region" description="Basic residues" evidence="1">
    <location>
        <begin position="135"/>
        <end position="151"/>
    </location>
</feature>
<reference evidence="3 4" key="1">
    <citation type="submission" date="2015-12" db="EMBL/GenBank/DDBJ databases">
        <title>The genome of Folsomia candida.</title>
        <authorList>
            <person name="Faddeeva A."/>
            <person name="Derks M.F."/>
            <person name="Anvar Y."/>
            <person name="Smit S."/>
            <person name="Van Straalen N."/>
            <person name="Roelofs D."/>
        </authorList>
    </citation>
    <scope>NUCLEOTIDE SEQUENCE [LARGE SCALE GENOMIC DNA]</scope>
    <source>
        <strain evidence="3 4">VU population</strain>
        <tissue evidence="3">Whole body</tissue>
    </source>
</reference>
<feature type="region of interest" description="Disordered" evidence="1">
    <location>
        <begin position="134"/>
        <end position="155"/>
    </location>
</feature>
<comment type="caution">
    <text evidence="3">The sequence shown here is derived from an EMBL/GenBank/DDBJ whole genome shotgun (WGS) entry which is preliminary data.</text>
</comment>
<evidence type="ECO:0000313" key="4">
    <source>
        <dbReference type="Proteomes" id="UP000198287"/>
    </source>
</evidence>
<accession>A0A226CXC6</accession>
<dbReference type="AlphaFoldDB" id="A0A226CXC6"/>
<keyword evidence="2" id="KW-0472">Membrane</keyword>
<evidence type="ECO:0000256" key="1">
    <source>
        <dbReference type="SAM" id="MobiDB-lite"/>
    </source>
</evidence>
<evidence type="ECO:0000313" key="3">
    <source>
        <dbReference type="EMBL" id="OXA37061.1"/>
    </source>
</evidence>
<dbReference type="Proteomes" id="UP000198287">
    <property type="component" value="Unassembled WGS sequence"/>
</dbReference>
<sequence>MNSHMCISIASCTDCLDPLLPLYCKWVSSGITQVCVEYDYLVRGEAVVYDKENVLQCPPPPLPTILPQLETRCISSDMTMYLTIIWTVLSLLLAVKLFVFYRAIEGHFRNFMQICRGYFARLLQPTANLVERRSHVPNRRIRSHSRSRSRAPSREVSLPPIFEFFSDDDEDNHQDRDHVSPPLSPQPPRLRRQNNVSNIESEGESSTSSDGEITRHERDSDYTPSRSPTPITPRPFNLRTRK</sequence>
<feature type="transmembrane region" description="Helical" evidence="2">
    <location>
        <begin position="84"/>
        <end position="104"/>
    </location>
</feature>
<feature type="compositionally biased region" description="Basic and acidic residues" evidence="1">
    <location>
        <begin position="212"/>
        <end position="221"/>
    </location>
</feature>
<keyword evidence="2" id="KW-1133">Transmembrane helix</keyword>
<keyword evidence="2" id="KW-0812">Transmembrane</keyword>
<keyword evidence="4" id="KW-1185">Reference proteome</keyword>
<evidence type="ECO:0000256" key="2">
    <source>
        <dbReference type="SAM" id="Phobius"/>
    </source>
</evidence>
<organism evidence="3 4">
    <name type="scientific">Folsomia candida</name>
    <name type="common">Springtail</name>
    <dbReference type="NCBI Taxonomy" id="158441"/>
    <lineage>
        <taxon>Eukaryota</taxon>
        <taxon>Metazoa</taxon>
        <taxon>Ecdysozoa</taxon>
        <taxon>Arthropoda</taxon>
        <taxon>Hexapoda</taxon>
        <taxon>Collembola</taxon>
        <taxon>Entomobryomorpha</taxon>
        <taxon>Isotomoidea</taxon>
        <taxon>Isotomidae</taxon>
        <taxon>Proisotominae</taxon>
        <taxon>Folsomia</taxon>
    </lineage>
</organism>
<name>A0A226CXC6_FOLCA</name>